<dbReference type="Proteomes" id="UP000827872">
    <property type="component" value="Linkage Group LG08"/>
</dbReference>
<name>A0ACB8F9S8_9SAUR</name>
<sequence length="91" mass="10722">MGNVYFSMSYYFDYDIVLKNFAKYSSSHEECEHAEKHMKLQNERGGRIFLQDIKKSDRDDRESGMMAMERGLHLEKNVNQSLLELHKVSAD</sequence>
<evidence type="ECO:0000313" key="1">
    <source>
        <dbReference type="EMBL" id="KAH8001748.1"/>
    </source>
</evidence>
<comment type="caution">
    <text evidence="1">The sequence shown here is derived from an EMBL/GenBank/DDBJ whole genome shotgun (WGS) entry which is preliminary data.</text>
</comment>
<gene>
    <name evidence="1" type="primary">FTH1_1</name>
    <name evidence="1" type="ORF">K3G42_015109</name>
</gene>
<evidence type="ECO:0000313" key="2">
    <source>
        <dbReference type="Proteomes" id="UP000827872"/>
    </source>
</evidence>
<dbReference type="EMBL" id="CM037621">
    <property type="protein sequence ID" value="KAH8001748.1"/>
    <property type="molecule type" value="Genomic_DNA"/>
</dbReference>
<protein>
    <submittedName>
        <fullName evidence="1">Fts3-like protein</fullName>
    </submittedName>
</protein>
<proteinExistence type="predicted"/>
<keyword evidence="2" id="KW-1185">Reference proteome</keyword>
<reference evidence="1" key="1">
    <citation type="submission" date="2021-08" db="EMBL/GenBank/DDBJ databases">
        <title>The first chromosome-level gecko genome reveals the dynamic sex chromosomes of Neotropical dwarf geckos (Sphaerodactylidae: Sphaerodactylus).</title>
        <authorList>
            <person name="Pinto B.J."/>
            <person name="Keating S.E."/>
            <person name="Gamble T."/>
        </authorList>
    </citation>
    <scope>NUCLEOTIDE SEQUENCE</scope>
    <source>
        <strain evidence="1">TG3544</strain>
    </source>
</reference>
<organism evidence="1 2">
    <name type="scientific">Sphaerodactylus townsendi</name>
    <dbReference type="NCBI Taxonomy" id="933632"/>
    <lineage>
        <taxon>Eukaryota</taxon>
        <taxon>Metazoa</taxon>
        <taxon>Chordata</taxon>
        <taxon>Craniata</taxon>
        <taxon>Vertebrata</taxon>
        <taxon>Euteleostomi</taxon>
        <taxon>Lepidosauria</taxon>
        <taxon>Squamata</taxon>
        <taxon>Bifurcata</taxon>
        <taxon>Gekkota</taxon>
        <taxon>Sphaerodactylidae</taxon>
        <taxon>Sphaerodactylus</taxon>
    </lineage>
</organism>
<accession>A0ACB8F9S8</accession>